<name>A0ACC1YCC9_MELAZ</name>
<evidence type="ECO:0000313" key="2">
    <source>
        <dbReference type="Proteomes" id="UP001164539"/>
    </source>
</evidence>
<gene>
    <name evidence="1" type="ORF">OWV82_008813</name>
</gene>
<accession>A0ACC1YCC9</accession>
<reference evidence="1 2" key="1">
    <citation type="journal article" date="2023" name="Science">
        <title>Complex scaffold remodeling in plant triterpene biosynthesis.</title>
        <authorList>
            <person name="De La Pena R."/>
            <person name="Hodgson H."/>
            <person name="Liu J.C."/>
            <person name="Stephenson M.J."/>
            <person name="Martin A.C."/>
            <person name="Owen C."/>
            <person name="Harkess A."/>
            <person name="Leebens-Mack J."/>
            <person name="Jimenez L.E."/>
            <person name="Osbourn A."/>
            <person name="Sattely E.S."/>
        </authorList>
    </citation>
    <scope>NUCLEOTIDE SEQUENCE [LARGE SCALE GENOMIC DNA]</scope>
    <source>
        <strain evidence="2">cv. JPN11</strain>
        <tissue evidence="1">Leaf</tissue>
    </source>
</reference>
<keyword evidence="2" id="KW-1185">Reference proteome</keyword>
<dbReference type="Proteomes" id="UP001164539">
    <property type="component" value="Chromosome 4"/>
</dbReference>
<comment type="caution">
    <text evidence="1">The sequence shown here is derived from an EMBL/GenBank/DDBJ whole genome shotgun (WGS) entry which is preliminary data.</text>
</comment>
<sequence>MKSQLSQEATVKVPAKEFWEVYRGLERPRLLHELKPDYVGKPEVIEGDGGVGTRVKIGTPTGTFWGDSHTIELYKRVDDEKRIFELEIVEGGIKLLGFDQCSLRLEIIEKDVETTVVRSTLDFEIDDKLVHNIPLVKMEYFQTVAEIIAEHLNKKRAETNAAA</sequence>
<evidence type="ECO:0000313" key="1">
    <source>
        <dbReference type="EMBL" id="KAJ4721089.1"/>
    </source>
</evidence>
<protein>
    <submittedName>
        <fullName evidence="1">S-norcoclaurine synthase</fullName>
    </submittedName>
</protein>
<proteinExistence type="predicted"/>
<organism evidence="1 2">
    <name type="scientific">Melia azedarach</name>
    <name type="common">Chinaberry tree</name>
    <dbReference type="NCBI Taxonomy" id="155640"/>
    <lineage>
        <taxon>Eukaryota</taxon>
        <taxon>Viridiplantae</taxon>
        <taxon>Streptophyta</taxon>
        <taxon>Embryophyta</taxon>
        <taxon>Tracheophyta</taxon>
        <taxon>Spermatophyta</taxon>
        <taxon>Magnoliopsida</taxon>
        <taxon>eudicotyledons</taxon>
        <taxon>Gunneridae</taxon>
        <taxon>Pentapetalae</taxon>
        <taxon>rosids</taxon>
        <taxon>malvids</taxon>
        <taxon>Sapindales</taxon>
        <taxon>Meliaceae</taxon>
        <taxon>Melia</taxon>
    </lineage>
</organism>
<dbReference type="EMBL" id="CM051397">
    <property type="protein sequence ID" value="KAJ4721089.1"/>
    <property type="molecule type" value="Genomic_DNA"/>
</dbReference>